<proteinExistence type="predicted"/>
<protein>
    <submittedName>
        <fullName evidence="3">Transposase</fullName>
    </submittedName>
</protein>
<feature type="domain" description="Transposase IS110-like N-terminal" evidence="1">
    <location>
        <begin position="4"/>
        <end position="155"/>
    </location>
</feature>
<accession>A0A370GTS6</accession>
<dbReference type="Pfam" id="PF01548">
    <property type="entry name" value="DEDD_Tnp_IS110"/>
    <property type="match status" value="1"/>
</dbReference>
<dbReference type="GO" id="GO:0004803">
    <property type="term" value="F:transposase activity"/>
    <property type="evidence" value="ECO:0007669"/>
    <property type="project" value="InterPro"/>
</dbReference>
<sequence length="353" mass="38784">MLVIGVDPHKRTHTAAAVDPATNTDLGSIRVEATLAEYRRLISWAKPWPRRRWAIENADGLGRHLARWLIARGETVVDVPTTATARVRELSRGGRRKNDRIDAAGAACVAALQGDCRPVVPDEHSEALGLLDERRNNLSANRTRSVNQLHALLRELLAGGAPVNLTANTAAAVLRGFRALTLSDRVRVGLCKDLIADVRRLDRQLAANQSDMDQLLDEHGTRLRDLDGVGPILAARLIGRTGLATRFATAAAYATYNGTAPVEIASADRKVHRLSRYGDRQLNAAIHTIAMVQVRMPGSAGRAYYDRRITAGASPRAAMRCLKRHLSNVVWRIMTADDTRRHRRSVTETYSAT</sequence>
<dbReference type="AlphaFoldDB" id="A0A370GTS6"/>
<keyword evidence="4" id="KW-1185">Reference proteome</keyword>
<dbReference type="RefSeq" id="WP_068019982.1">
    <property type="nucleotide sequence ID" value="NZ_QQAZ01000013.1"/>
</dbReference>
<dbReference type="OrthoDB" id="4337860at2"/>
<feature type="domain" description="Transposase IS116/IS110/IS902 C-terminal" evidence="2">
    <location>
        <begin position="222"/>
        <end position="305"/>
    </location>
</feature>
<dbReference type="Pfam" id="PF02371">
    <property type="entry name" value="Transposase_20"/>
    <property type="match status" value="1"/>
</dbReference>
<gene>
    <name evidence="3" type="ORF">DFR68_11393</name>
</gene>
<evidence type="ECO:0000313" key="4">
    <source>
        <dbReference type="Proteomes" id="UP000255355"/>
    </source>
</evidence>
<dbReference type="GO" id="GO:0003677">
    <property type="term" value="F:DNA binding"/>
    <property type="evidence" value="ECO:0007669"/>
    <property type="project" value="InterPro"/>
</dbReference>
<dbReference type="PANTHER" id="PTHR33055">
    <property type="entry name" value="TRANSPOSASE FOR INSERTION SEQUENCE ELEMENT IS1111A"/>
    <property type="match status" value="1"/>
</dbReference>
<evidence type="ECO:0000259" key="2">
    <source>
        <dbReference type="Pfam" id="PF02371"/>
    </source>
</evidence>
<reference evidence="3 4" key="1">
    <citation type="submission" date="2018-07" db="EMBL/GenBank/DDBJ databases">
        <title>Genomic Encyclopedia of Type Strains, Phase IV (KMG-IV): sequencing the most valuable type-strain genomes for metagenomic binning, comparative biology and taxonomic classification.</title>
        <authorList>
            <person name="Goeker M."/>
        </authorList>
    </citation>
    <scope>NUCLEOTIDE SEQUENCE [LARGE SCALE GENOMIC DNA]</scope>
    <source>
        <strain evidence="3 4">DSM 44952</strain>
    </source>
</reference>
<dbReference type="InterPro" id="IPR002525">
    <property type="entry name" value="Transp_IS110-like_N"/>
</dbReference>
<dbReference type="NCBIfam" id="NF033542">
    <property type="entry name" value="transpos_IS110"/>
    <property type="match status" value="1"/>
</dbReference>
<evidence type="ECO:0000313" key="3">
    <source>
        <dbReference type="EMBL" id="RDI45323.1"/>
    </source>
</evidence>
<dbReference type="InterPro" id="IPR047650">
    <property type="entry name" value="Transpos_IS110"/>
</dbReference>
<dbReference type="PANTHER" id="PTHR33055:SF16">
    <property type="entry name" value="TRANSPOSASE FOR INSERTION SEQUENCE ELEMENT IS1547"/>
    <property type="match status" value="1"/>
</dbReference>
<dbReference type="EMBL" id="QQAZ01000013">
    <property type="protein sequence ID" value="RDI45323.1"/>
    <property type="molecule type" value="Genomic_DNA"/>
</dbReference>
<comment type="caution">
    <text evidence="3">The sequence shown here is derived from an EMBL/GenBank/DDBJ whole genome shotgun (WGS) entry which is preliminary data.</text>
</comment>
<name>A0A370GTS6_9NOCA</name>
<dbReference type="STRING" id="1210089.GCA_001613165_03117"/>
<dbReference type="InterPro" id="IPR003346">
    <property type="entry name" value="Transposase_20"/>
</dbReference>
<evidence type="ECO:0000259" key="1">
    <source>
        <dbReference type="Pfam" id="PF01548"/>
    </source>
</evidence>
<organism evidence="3 4">
    <name type="scientific">Nocardia mexicana</name>
    <dbReference type="NCBI Taxonomy" id="279262"/>
    <lineage>
        <taxon>Bacteria</taxon>
        <taxon>Bacillati</taxon>
        <taxon>Actinomycetota</taxon>
        <taxon>Actinomycetes</taxon>
        <taxon>Mycobacteriales</taxon>
        <taxon>Nocardiaceae</taxon>
        <taxon>Nocardia</taxon>
    </lineage>
</organism>
<dbReference type="Proteomes" id="UP000255355">
    <property type="component" value="Unassembled WGS sequence"/>
</dbReference>
<dbReference type="GO" id="GO:0006313">
    <property type="term" value="P:DNA transposition"/>
    <property type="evidence" value="ECO:0007669"/>
    <property type="project" value="InterPro"/>
</dbReference>